<dbReference type="Pfam" id="PF04616">
    <property type="entry name" value="Glyco_hydro_43"/>
    <property type="match status" value="1"/>
</dbReference>
<dbReference type="PIRSF" id="PIRSF025414">
    <property type="entry name" value="Alpha-L-arabinofuranosidase"/>
    <property type="match status" value="1"/>
</dbReference>
<evidence type="ECO:0000256" key="3">
    <source>
        <dbReference type="ARBA" id="ARBA00022801"/>
    </source>
</evidence>
<dbReference type="GO" id="GO:0004553">
    <property type="term" value="F:hydrolase activity, hydrolyzing O-glycosyl compounds"/>
    <property type="evidence" value="ECO:0007669"/>
    <property type="project" value="InterPro"/>
</dbReference>
<organism evidence="8 9">
    <name type="scientific">Polaribacter reichenbachii</name>
    <dbReference type="NCBI Taxonomy" id="996801"/>
    <lineage>
        <taxon>Bacteria</taxon>
        <taxon>Pseudomonadati</taxon>
        <taxon>Bacteroidota</taxon>
        <taxon>Flavobacteriia</taxon>
        <taxon>Flavobacteriales</taxon>
        <taxon>Flavobacteriaceae</taxon>
    </lineage>
</organism>
<reference evidence="9" key="1">
    <citation type="submission" date="2016-02" db="EMBL/GenBank/DDBJ databases">
        <title>Paenibacillus sp. LPB0068, isolated from Crassostrea gigas.</title>
        <authorList>
            <person name="Shin S.-K."/>
            <person name="Yi H."/>
        </authorList>
    </citation>
    <scope>NUCLEOTIDE SEQUENCE [LARGE SCALE GENOMIC DNA]</scope>
    <source>
        <strain evidence="9">KCTC 23969</strain>
    </source>
</reference>
<dbReference type="SUPFAM" id="SSF75005">
    <property type="entry name" value="Arabinanase/levansucrase/invertase"/>
    <property type="match status" value="1"/>
</dbReference>
<keyword evidence="2" id="KW-0732">Signal</keyword>
<evidence type="ECO:0000313" key="9">
    <source>
        <dbReference type="Proteomes" id="UP000092612"/>
    </source>
</evidence>
<evidence type="ECO:0000256" key="7">
    <source>
        <dbReference type="RuleBase" id="RU361187"/>
    </source>
</evidence>
<dbReference type="Proteomes" id="UP000092612">
    <property type="component" value="Unassembled WGS sequence"/>
</dbReference>
<evidence type="ECO:0000256" key="5">
    <source>
        <dbReference type="PIRSR" id="PIRSR606710-1"/>
    </source>
</evidence>
<dbReference type="GO" id="GO:0005975">
    <property type="term" value="P:carbohydrate metabolic process"/>
    <property type="evidence" value="ECO:0007669"/>
    <property type="project" value="InterPro"/>
</dbReference>
<name>A0A1B8TPQ9_9FLAO</name>
<evidence type="ECO:0000256" key="6">
    <source>
        <dbReference type="PIRSR" id="PIRSR606710-2"/>
    </source>
</evidence>
<comment type="similarity">
    <text evidence="1 7">Belongs to the glycosyl hydrolase 43 family.</text>
</comment>
<dbReference type="InterPro" id="IPR006710">
    <property type="entry name" value="Glyco_hydro_43"/>
</dbReference>
<dbReference type="OrthoDB" id="177947at2"/>
<dbReference type="AlphaFoldDB" id="A0A1B8TPQ9"/>
<protein>
    <submittedName>
        <fullName evidence="8">Alpha-N-arabinofuranosidase</fullName>
    </submittedName>
</protein>
<feature type="active site" description="Proton donor" evidence="5">
    <location>
        <position position="213"/>
    </location>
</feature>
<feature type="active site" description="Proton acceptor" evidence="5">
    <location>
        <position position="38"/>
    </location>
</feature>
<dbReference type="InterPro" id="IPR016828">
    <property type="entry name" value="Alpha-L-arabinofuranosidase"/>
</dbReference>
<dbReference type="Gene3D" id="2.115.10.20">
    <property type="entry name" value="Glycosyl hydrolase domain, family 43"/>
    <property type="match status" value="1"/>
</dbReference>
<gene>
    <name evidence="8" type="ORF">LPB301_15590</name>
</gene>
<comment type="caution">
    <text evidence="8">The sequence shown here is derived from an EMBL/GenBank/DDBJ whole genome shotgun (WGS) entry which is preliminary data.</text>
</comment>
<proteinExistence type="inferred from homology"/>
<dbReference type="KEGG" id="prn:BW723_12185"/>
<sequence length="334" mass="38208">MKLYHSLFKTGILIFLFQTNLLSQTLEYKNPIAKQRADPWVTKTDSTYYLIATVPTYDKIVIRKANTINGLKTAKETIIWKKHDKGVMGHHIWAPELHKIDGKWYIYFAAGEAENIWNIRMWALSNTSKDPTKGVWKEEGRIITQRDSFSLDATSFTHNGKRYLVWAQNVRGGEHGTALVMSEMKNATTLIGPEIVLTEPEFGWETMKYNVNEGPAVLKKNGKIFISYSASATNHNYCIGLLWIDENKDIMKSKLWNKSPAPVFYSNDKLKRFGPGHNSFTVAEDGKTVVMIYHARDYKKIVGSELLDPNRATRARELKFTASGFPDFMQNVKD</sequence>
<dbReference type="PANTHER" id="PTHR43817">
    <property type="entry name" value="GLYCOSYL HYDROLASE"/>
    <property type="match status" value="1"/>
</dbReference>
<dbReference type="STRING" id="996801.BW723_12185"/>
<accession>A0A1B8TPQ9</accession>
<dbReference type="InterPro" id="IPR023296">
    <property type="entry name" value="Glyco_hydro_beta-prop_sf"/>
</dbReference>
<keyword evidence="4 7" id="KW-0326">Glycosidase</keyword>
<evidence type="ECO:0000313" key="8">
    <source>
        <dbReference type="EMBL" id="OBY61488.1"/>
    </source>
</evidence>
<dbReference type="PANTHER" id="PTHR43817:SF1">
    <property type="entry name" value="HYDROLASE, FAMILY 43, PUTATIVE (AFU_ORTHOLOGUE AFUA_3G01660)-RELATED"/>
    <property type="match status" value="1"/>
</dbReference>
<evidence type="ECO:0000256" key="4">
    <source>
        <dbReference type="ARBA" id="ARBA00023295"/>
    </source>
</evidence>
<dbReference type="RefSeq" id="WP_068364309.1">
    <property type="nucleotide sequence ID" value="NZ_CP019337.1"/>
</dbReference>
<dbReference type="EMBL" id="LSFL01000042">
    <property type="protein sequence ID" value="OBY61488.1"/>
    <property type="molecule type" value="Genomic_DNA"/>
</dbReference>
<keyword evidence="3 7" id="KW-0378">Hydrolase</keyword>
<evidence type="ECO:0000256" key="2">
    <source>
        <dbReference type="ARBA" id="ARBA00022729"/>
    </source>
</evidence>
<feature type="site" description="Important for catalytic activity, responsible for pKa modulation of the active site Glu and correct orientation of both the proton donor and substrate" evidence="6">
    <location>
        <position position="152"/>
    </location>
</feature>
<keyword evidence="9" id="KW-1185">Reference proteome</keyword>
<evidence type="ECO:0000256" key="1">
    <source>
        <dbReference type="ARBA" id="ARBA00009865"/>
    </source>
</evidence>